<dbReference type="PROSITE" id="PS51502">
    <property type="entry name" value="S_R_A_B_BARREL"/>
    <property type="match status" value="1"/>
</dbReference>
<dbReference type="AlphaFoldDB" id="A0A1H3YXJ8"/>
<accession>A0A1H3YXJ8</accession>
<name>A0A1H3YXJ8_9BACT</name>
<dbReference type="RefSeq" id="WP_091397203.1">
    <property type="nucleotide sequence ID" value="NZ_FNQY01000009.1"/>
</dbReference>
<organism evidence="2 3">
    <name type="scientific">Arachidicoccus rhizosphaerae</name>
    <dbReference type="NCBI Taxonomy" id="551991"/>
    <lineage>
        <taxon>Bacteria</taxon>
        <taxon>Pseudomonadati</taxon>
        <taxon>Bacteroidota</taxon>
        <taxon>Chitinophagia</taxon>
        <taxon>Chitinophagales</taxon>
        <taxon>Chitinophagaceae</taxon>
        <taxon>Arachidicoccus</taxon>
    </lineage>
</organism>
<dbReference type="Proteomes" id="UP000199041">
    <property type="component" value="Unassembled WGS sequence"/>
</dbReference>
<reference evidence="2 3" key="1">
    <citation type="submission" date="2016-10" db="EMBL/GenBank/DDBJ databases">
        <authorList>
            <person name="de Groot N.N."/>
        </authorList>
    </citation>
    <scope>NUCLEOTIDE SEQUENCE [LARGE SCALE GENOMIC DNA]</scope>
    <source>
        <strain evidence="2 3">Vu-144</strain>
    </source>
</reference>
<proteinExistence type="predicted"/>
<dbReference type="STRING" id="551991.SAMN05192529_109113"/>
<dbReference type="EMBL" id="FNQY01000009">
    <property type="protein sequence ID" value="SEA16186.1"/>
    <property type="molecule type" value="Genomic_DNA"/>
</dbReference>
<dbReference type="SUPFAM" id="SSF54909">
    <property type="entry name" value="Dimeric alpha+beta barrel"/>
    <property type="match status" value="1"/>
</dbReference>
<feature type="domain" description="Stress-response A/B barrel" evidence="1">
    <location>
        <begin position="4"/>
        <end position="99"/>
    </location>
</feature>
<evidence type="ECO:0000259" key="1">
    <source>
        <dbReference type="PROSITE" id="PS51502"/>
    </source>
</evidence>
<sequence>MSKFVHVVNFWLKKELDATGRAAFVKGVNSLGQIKNLAAFHVGEPAPTDRPVIDRSYDYALVCTFENQEDHDLYQTDPIHDAFRDNCAQYWDKVLIYDSIGIE</sequence>
<dbReference type="Gene3D" id="3.30.70.100">
    <property type="match status" value="1"/>
</dbReference>
<dbReference type="InterPro" id="IPR011008">
    <property type="entry name" value="Dimeric_a/b-barrel"/>
</dbReference>
<evidence type="ECO:0000313" key="2">
    <source>
        <dbReference type="EMBL" id="SEA16186.1"/>
    </source>
</evidence>
<dbReference type="Pfam" id="PF07876">
    <property type="entry name" value="Dabb"/>
    <property type="match status" value="1"/>
</dbReference>
<dbReference type="SMART" id="SM00886">
    <property type="entry name" value="Dabb"/>
    <property type="match status" value="1"/>
</dbReference>
<evidence type="ECO:0000313" key="3">
    <source>
        <dbReference type="Proteomes" id="UP000199041"/>
    </source>
</evidence>
<keyword evidence="3" id="KW-1185">Reference proteome</keyword>
<dbReference type="InterPro" id="IPR013097">
    <property type="entry name" value="Dabb"/>
</dbReference>
<gene>
    <name evidence="2" type="ORF">SAMN05192529_109113</name>
</gene>
<protein>
    <submittedName>
        <fullName evidence="2">Stress responsive A/B Barrel Domain</fullName>
    </submittedName>
</protein>
<dbReference type="OrthoDB" id="7189263at2"/>